<dbReference type="EC" id="3.2.1.8" evidence="3"/>
<dbReference type="SMART" id="SM00633">
    <property type="entry name" value="Glyco_10"/>
    <property type="match status" value="1"/>
</dbReference>
<keyword evidence="6 11" id="KW-0378">Hydrolase</keyword>
<feature type="domain" description="GH10" evidence="10">
    <location>
        <begin position="171"/>
        <end position="508"/>
    </location>
</feature>
<evidence type="ECO:0000256" key="6">
    <source>
        <dbReference type="ARBA" id="ARBA00022801"/>
    </source>
</evidence>
<reference evidence="11" key="1">
    <citation type="journal article" date="2015" name="Proc. Natl. Acad. Sci. U.S.A.">
        <title>Networks of energetic and metabolic interactions define dynamics in microbial communities.</title>
        <authorList>
            <person name="Embree M."/>
            <person name="Liu J.K."/>
            <person name="Al-Bassam M.M."/>
            <person name="Zengler K."/>
        </authorList>
    </citation>
    <scope>NUCLEOTIDE SEQUENCE</scope>
</reference>
<dbReference type="GO" id="GO:0045493">
    <property type="term" value="P:xylan catabolic process"/>
    <property type="evidence" value="ECO:0007669"/>
    <property type="project" value="UniProtKB-KW"/>
</dbReference>
<dbReference type="InterPro" id="IPR017853">
    <property type="entry name" value="GH"/>
</dbReference>
<keyword evidence="7" id="KW-0119">Carbohydrate metabolism</keyword>
<dbReference type="Gene3D" id="3.20.20.80">
    <property type="entry name" value="Glycosidases"/>
    <property type="match status" value="1"/>
</dbReference>
<organism evidence="11">
    <name type="scientific">hydrocarbon metagenome</name>
    <dbReference type="NCBI Taxonomy" id="938273"/>
    <lineage>
        <taxon>unclassified sequences</taxon>
        <taxon>metagenomes</taxon>
        <taxon>ecological metagenomes</taxon>
    </lineage>
</organism>
<proteinExistence type="inferred from homology"/>
<dbReference type="InterPro" id="IPR001000">
    <property type="entry name" value="GH10_dom"/>
</dbReference>
<comment type="caution">
    <text evidence="11">The sequence shown here is derived from an EMBL/GenBank/DDBJ whole genome shotgun (WGS) entry which is preliminary data.</text>
</comment>
<comment type="similarity">
    <text evidence="2">Belongs to the glycosyl hydrolase 10 (cellulase F) family.</text>
</comment>
<dbReference type="PANTHER" id="PTHR31490">
    <property type="entry name" value="GLYCOSYL HYDROLASE"/>
    <property type="match status" value="1"/>
</dbReference>
<name>A0A0W8G1J6_9ZZZZ</name>
<keyword evidence="5" id="KW-0732">Signal</keyword>
<evidence type="ECO:0000256" key="2">
    <source>
        <dbReference type="ARBA" id="ARBA00007495"/>
    </source>
</evidence>
<dbReference type="InterPro" id="IPR044846">
    <property type="entry name" value="GH10"/>
</dbReference>
<accession>A0A0W8G1J6</accession>
<dbReference type="GO" id="GO:0031176">
    <property type="term" value="F:endo-1,4-beta-xylanase activity"/>
    <property type="evidence" value="ECO:0007669"/>
    <property type="project" value="UniProtKB-EC"/>
</dbReference>
<gene>
    <name evidence="11" type="ORF">ASZ90_003133</name>
</gene>
<dbReference type="AlphaFoldDB" id="A0A0W8G1J6"/>
<protein>
    <recommendedName>
        <fullName evidence="3">endo-1,4-beta-xylanase</fullName>
        <ecNumber evidence="3">3.2.1.8</ecNumber>
    </recommendedName>
</protein>
<dbReference type="EMBL" id="LNQE01000373">
    <property type="protein sequence ID" value="KUG27028.1"/>
    <property type="molecule type" value="Genomic_DNA"/>
</dbReference>
<evidence type="ECO:0000256" key="3">
    <source>
        <dbReference type="ARBA" id="ARBA00012590"/>
    </source>
</evidence>
<comment type="catalytic activity">
    <reaction evidence="1">
        <text>Endohydrolysis of (1-&gt;4)-beta-D-xylosidic linkages in xylans.</text>
        <dbReference type="EC" id="3.2.1.8"/>
    </reaction>
</comment>
<evidence type="ECO:0000259" key="10">
    <source>
        <dbReference type="PROSITE" id="PS51760"/>
    </source>
</evidence>
<evidence type="ECO:0000256" key="5">
    <source>
        <dbReference type="ARBA" id="ARBA00022729"/>
    </source>
</evidence>
<evidence type="ECO:0000256" key="4">
    <source>
        <dbReference type="ARBA" id="ARBA00022651"/>
    </source>
</evidence>
<keyword evidence="4" id="KW-0858">Xylan degradation</keyword>
<dbReference type="SUPFAM" id="SSF51445">
    <property type="entry name" value="(Trans)glycosidases"/>
    <property type="match status" value="1"/>
</dbReference>
<evidence type="ECO:0000256" key="9">
    <source>
        <dbReference type="ARBA" id="ARBA00023326"/>
    </source>
</evidence>
<dbReference type="Pfam" id="PF00331">
    <property type="entry name" value="Glyco_hydro_10"/>
    <property type="match status" value="1"/>
</dbReference>
<dbReference type="PANTHER" id="PTHR31490:SF88">
    <property type="entry name" value="BETA-XYLANASE"/>
    <property type="match status" value="1"/>
</dbReference>
<keyword evidence="8" id="KW-0326">Glycosidase</keyword>
<keyword evidence="9" id="KW-0624">Polysaccharide degradation</keyword>
<dbReference type="PROSITE" id="PS51760">
    <property type="entry name" value="GH10_2"/>
    <property type="match status" value="1"/>
</dbReference>
<evidence type="ECO:0000313" key="11">
    <source>
        <dbReference type="EMBL" id="KUG27028.1"/>
    </source>
</evidence>
<sequence>MPQSKLKFKPHFVQNGRGPHIEEFVFATDQYGDVFKSDIKLDKEGIVITDSAGVEKFGINLRWNVEGYGYLFVSADNGGEFYSLENDKSNELNLNFELANTRVRRNERRQEKFISEGYIPSREVKTLHELSQEYLSDAEKTKDSNENITAIKSQTALKNALWVSDLLELEKAKFDVAKIGYRKDFYFGCDTRGYFQMEQDLFFERFTELFNYATITHYLKGDVVDFEPEEGKKQFKERDELLNKLLDKGITVEGRPLFWVHTWVTPDWLKKKSYKDLLKYVEDHVHTVVSHYGDKIKVWEVVNEMHDWANELQLNHEQTIELTKIAFDAARKTNKNIQLLLNNCCPFGDYVQKGKWHDIEAKYPQRTPHQFTKQLIEAGVDFDVVGVQVYFTHRSAADQILQIERYKEFDKKVHLAEVGSPSIGIKQEFIDKEEGSFSQYPYEWHRHWDEELQADWLEYTFTYAYGQKFIEAANWYDFVDPYGFLKSGGILRSPKGEKKAAVDRLIKLQKQFKSLK</sequence>
<evidence type="ECO:0000256" key="7">
    <source>
        <dbReference type="ARBA" id="ARBA00023277"/>
    </source>
</evidence>
<evidence type="ECO:0000256" key="8">
    <source>
        <dbReference type="ARBA" id="ARBA00023295"/>
    </source>
</evidence>
<evidence type="ECO:0000256" key="1">
    <source>
        <dbReference type="ARBA" id="ARBA00000681"/>
    </source>
</evidence>